<dbReference type="AlphaFoldDB" id="A0A7W6EPQ2"/>
<keyword evidence="2" id="KW-1185">Reference proteome</keyword>
<proteinExistence type="predicted"/>
<evidence type="ECO:0008006" key="3">
    <source>
        <dbReference type="Google" id="ProtNLM"/>
    </source>
</evidence>
<evidence type="ECO:0000313" key="1">
    <source>
        <dbReference type="EMBL" id="MBB3837703.1"/>
    </source>
</evidence>
<dbReference type="SUPFAM" id="SSF51445">
    <property type="entry name" value="(Trans)glycosidases"/>
    <property type="match status" value="1"/>
</dbReference>
<reference evidence="1 2" key="1">
    <citation type="submission" date="2020-08" db="EMBL/GenBank/DDBJ databases">
        <title>Genomic Encyclopedia of Type Strains, Phase IV (KMG-IV): sequencing the most valuable type-strain genomes for metagenomic binning, comparative biology and taxonomic classification.</title>
        <authorList>
            <person name="Goeker M."/>
        </authorList>
    </citation>
    <scope>NUCLEOTIDE SEQUENCE [LARGE SCALE GENOMIC DNA]</scope>
    <source>
        <strain evidence="1 2">DSM 17976</strain>
    </source>
</reference>
<accession>A0A7W6EPQ2</accession>
<protein>
    <recommendedName>
        <fullName evidence="3">Alpha-amylase</fullName>
    </recommendedName>
</protein>
<dbReference type="EMBL" id="JACIBY010000003">
    <property type="protein sequence ID" value="MBB3837703.1"/>
    <property type="molecule type" value="Genomic_DNA"/>
</dbReference>
<comment type="caution">
    <text evidence="1">The sequence shown here is derived from an EMBL/GenBank/DDBJ whole genome shotgun (WGS) entry which is preliminary data.</text>
</comment>
<name>A0A7W6EPQ2_9BACT</name>
<dbReference type="InterPro" id="IPR017853">
    <property type="entry name" value="GH"/>
</dbReference>
<evidence type="ECO:0000313" key="2">
    <source>
        <dbReference type="Proteomes" id="UP000541352"/>
    </source>
</evidence>
<sequence length="675" mass="78498">MMNSLTSTTSLTRDAYVQDWRTTYHRSLTSYERKKSSFVSGLLPDLPTKFDAFQLLDILQKRLGTELLSRALQPTETIVSPRANEPDSQWLKTSNMVGVNVRTIESFWNVVGYALTLPSFHDSIHLLPIWEPGVVGSLYGKVSWNINAEFFSWQLQRAVPWLDTVEKQLKVVVNLLHAMGKTVGLDVIPHTDRFSEIVLTHPRLFEWVQRDGGRLVNHSENVWEQVEEVIWQHLHHHGTADGSWLNFGKEVLFDPTIPFLHDKKRQEILFGFDQQQRLHRRLVLMQDLVGRGFETLPMTMAPPYRGLHINPEEFVLDERGTPWYQYEFDHPQDMSRVFGPLTRYRFYHSKNDNQQWELDFQNPHMAAWAYFTRKYHECQQEYNFDFMRGDMAHVQMRAEGVPAQPDHFYDPLRAVKEYVQKHGAQHFAFYAETFIAPPDTMGYGDEFDHLEAIRADATLGDLQSSVVGKATFMERFSLYDQLLRSRAFAPSFTMITADKDDPRFDEFYRAGNIVRYFTGLFLTDMPSYYSLGFEVRNLHQQRGKNEEYTKLYVFQIHDDAETDKVTHGPFEWGENMEQFTKMLELRLFAETIWPQIDAKTVKWLLTPDATATNKLIAWTLAEDDSYVFVANLDAVQKVALDELPLEGYELVFATEPPTEASTITASSGQVYRKIN</sequence>
<organism evidence="1 2">
    <name type="scientific">Runella defluvii</name>
    <dbReference type="NCBI Taxonomy" id="370973"/>
    <lineage>
        <taxon>Bacteria</taxon>
        <taxon>Pseudomonadati</taxon>
        <taxon>Bacteroidota</taxon>
        <taxon>Cytophagia</taxon>
        <taxon>Cytophagales</taxon>
        <taxon>Spirosomataceae</taxon>
        <taxon>Runella</taxon>
    </lineage>
</organism>
<dbReference type="Proteomes" id="UP000541352">
    <property type="component" value="Unassembled WGS sequence"/>
</dbReference>
<gene>
    <name evidence="1" type="ORF">FHS57_001700</name>
</gene>
<dbReference type="RefSeq" id="WP_183972458.1">
    <property type="nucleotide sequence ID" value="NZ_JACIBY010000003.1"/>
</dbReference>